<dbReference type="GeneID" id="116207886"/>
<name>A0A6P8DUH1_PUNGR</name>
<dbReference type="InterPro" id="IPR055513">
    <property type="entry name" value="DUF7086"/>
</dbReference>
<feature type="compositionally biased region" description="Polar residues" evidence="1">
    <location>
        <begin position="1"/>
        <end position="10"/>
    </location>
</feature>
<dbReference type="OrthoDB" id="1900495at2759"/>
<accession>A0A6P8DUH1</accession>
<evidence type="ECO:0000313" key="3">
    <source>
        <dbReference type="Proteomes" id="UP000515151"/>
    </source>
</evidence>
<organism evidence="3 4">
    <name type="scientific">Punica granatum</name>
    <name type="common">Pomegranate</name>
    <dbReference type="NCBI Taxonomy" id="22663"/>
    <lineage>
        <taxon>Eukaryota</taxon>
        <taxon>Viridiplantae</taxon>
        <taxon>Streptophyta</taxon>
        <taxon>Embryophyta</taxon>
        <taxon>Tracheophyta</taxon>
        <taxon>Spermatophyta</taxon>
        <taxon>Magnoliopsida</taxon>
        <taxon>eudicotyledons</taxon>
        <taxon>Gunneridae</taxon>
        <taxon>Pentapetalae</taxon>
        <taxon>rosids</taxon>
        <taxon>malvids</taxon>
        <taxon>Myrtales</taxon>
        <taxon>Lythraceae</taxon>
        <taxon>Punica</taxon>
    </lineage>
</organism>
<proteinExistence type="predicted"/>
<evidence type="ECO:0000313" key="4">
    <source>
        <dbReference type="RefSeq" id="XP_031396861.1"/>
    </source>
</evidence>
<dbReference type="PANTHER" id="PTHR34272:SF1">
    <property type="entry name" value="EXPRESSED PROTEIN"/>
    <property type="match status" value="1"/>
</dbReference>
<feature type="domain" description="DUF7086" evidence="2">
    <location>
        <begin position="167"/>
        <end position="298"/>
    </location>
</feature>
<dbReference type="Pfam" id="PF23324">
    <property type="entry name" value="DUF7086"/>
    <property type="match status" value="1"/>
</dbReference>
<gene>
    <name evidence="4" type="primary">LOC116207886</name>
</gene>
<feature type="compositionally biased region" description="Pro residues" evidence="1">
    <location>
        <begin position="43"/>
        <end position="59"/>
    </location>
</feature>
<sequence>MDINRNNIATPSARGFGDAPGDEEPDGLNLSLSLGSPQNCRPQPKPEQLPPNSPAIIFPPHPLQTPLTNHFMMPDASPSSWPLAINPHQQLLFQMPPPQHLPKPILPQPHKEEPQPSTGAVQWPRAQLQHGRVAGAGGALSRRGKAQTITPPFPWATDRRAMVHSYTYLMANGMRKITGEVQCKQCDKKYEMQYDLKEKFAELWEYIANNRCFMHNRAPDQWLNPALPNCRHCEQSNCVRPIPTKKKAINWLFLLLGQLLGCCKLAELKYFCKHTSNHRTGAKDRVLYSTYMGLCTQLDSTGPFHM</sequence>
<reference evidence="4" key="2">
    <citation type="submission" date="2025-08" db="UniProtKB">
        <authorList>
            <consortium name="RefSeq"/>
        </authorList>
    </citation>
    <scope>IDENTIFICATION</scope>
    <source>
        <tissue evidence="4">Leaf</tissue>
    </source>
</reference>
<feature type="compositionally biased region" description="Polar residues" evidence="1">
    <location>
        <begin position="30"/>
        <end position="41"/>
    </location>
</feature>
<evidence type="ECO:0000256" key="1">
    <source>
        <dbReference type="SAM" id="MobiDB-lite"/>
    </source>
</evidence>
<evidence type="ECO:0000259" key="2">
    <source>
        <dbReference type="Pfam" id="PF23324"/>
    </source>
</evidence>
<dbReference type="PANTHER" id="PTHR34272">
    <property type="entry name" value="EXPRESSED PROTEIN"/>
    <property type="match status" value="1"/>
</dbReference>
<dbReference type="RefSeq" id="XP_031396861.1">
    <property type="nucleotide sequence ID" value="XM_031541001.1"/>
</dbReference>
<dbReference type="AlphaFoldDB" id="A0A6P8DUH1"/>
<keyword evidence="3" id="KW-1185">Reference proteome</keyword>
<dbReference type="Proteomes" id="UP000515151">
    <property type="component" value="Chromosome 5"/>
</dbReference>
<feature type="region of interest" description="Disordered" evidence="1">
    <location>
        <begin position="1"/>
        <end position="59"/>
    </location>
</feature>
<reference evidence="3" key="1">
    <citation type="journal article" date="2020" name="Plant Biotechnol. J.">
        <title>The pomegranate (Punica granatum L.) draft genome dissects genetic divergence between soft- and hard-seeded cultivars.</title>
        <authorList>
            <person name="Luo X."/>
            <person name="Li H."/>
            <person name="Wu Z."/>
            <person name="Yao W."/>
            <person name="Zhao P."/>
            <person name="Cao D."/>
            <person name="Yu H."/>
            <person name="Li K."/>
            <person name="Poudel K."/>
            <person name="Zhao D."/>
            <person name="Zhang F."/>
            <person name="Xia X."/>
            <person name="Chen L."/>
            <person name="Wang Q."/>
            <person name="Jing D."/>
            <person name="Cao S."/>
        </authorList>
    </citation>
    <scope>NUCLEOTIDE SEQUENCE [LARGE SCALE GENOMIC DNA]</scope>
    <source>
        <strain evidence="3">cv. Tunisia</strain>
    </source>
</reference>
<protein>
    <submittedName>
        <fullName evidence="4">Uncharacterized protein LOC116207886</fullName>
    </submittedName>
</protein>